<sequence>MDSVLAFTTKDAAVVVTDMSTNQDIFVLDHQADKIHEIFGKHMMVVTGDPGDSCSHSDFIKRNLNLMYYRDNKQQPTINASVNWIREGMWESIRDHPIHVKIVYAGIDEDNQPSLYTIDEYGALMKPQHIAQNYAMYFLLSVFDKYWNNDLDREGIIELVKKCITVLNRRMMLQQHRFMIKIATANGIERIPIDYTPEILKAE</sequence>
<dbReference type="PANTHER" id="PTHR32194">
    <property type="entry name" value="METALLOPROTEASE TLDD"/>
    <property type="match status" value="1"/>
</dbReference>
<evidence type="ECO:0000313" key="4">
    <source>
        <dbReference type="EMBL" id="CAI9917410.1"/>
    </source>
</evidence>
<keyword evidence="3 6" id="KW-0647">Proteasome</keyword>
<dbReference type="EMBL" id="CAXDID020000412">
    <property type="protein sequence ID" value="CAL6088929.1"/>
    <property type="molecule type" value="Genomic_DNA"/>
</dbReference>
<dbReference type="GO" id="GO:0005737">
    <property type="term" value="C:cytoplasm"/>
    <property type="evidence" value="ECO:0007669"/>
    <property type="project" value="TreeGrafter"/>
</dbReference>
<evidence type="ECO:0000313" key="10">
    <source>
        <dbReference type="EMBL" id="CAL6088929.1"/>
    </source>
</evidence>
<dbReference type="Pfam" id="PF00227">
    <property type="entry name" value="Proteasome"/>
    <property type="match status" value="1"/>
</dbReference>
<dbReference type="GO" id="GO:0005839">
    <property type="term" value="C:proteasome core complex"/>
    <property type="evidence" value="ECO:0007669"/>
    <property type="project" value="InterPro"/>
</dbReference>
<evidence type="ECO:0000313" key="11">
    <source>
        <dbReference type="EMBL" id="CAL6102357.1"/>
    </source>
</evidence>
<evidence type="ECO:0000256" key="1">
    <source>
        <dbReference type="ARBA" id="ARBA00004123"/>
    </source>
</evidence>
<reference evidence="6" key="1">
    <citation type="submission" date="2023-06" db="EMBL/GenBank/DDBJ databases">
        <authorList>
            <person name="Kurt Z."/>
        </authorList>
    </citation>
    <scope>NUCLEOTIDE SEQUENCE</scope>
</reference>
<evidence type="ECO:0000256" key="2">
    <source>
        <dbReference type="ARBA" id="ARBA00022490"/>
    </source>
</evidence>
<dbReference type="GO" id="GO:0051603">
    <property type="term" value="P:proteolysis involved in protein catabolic process"/>
    <property type="evidence" value="ECO:0007669"/>
    <property type="project" value="InterPro"/>
</dbReference>
<dbReference type="EMBL" id="CATOUU010000718">
    <property type="protein sequence ID" value="CAI9943668.1"/>
    <property type="molecule type" value="Genomic_DNA"/>
</dbReference>
<evidence type="ECO:0000313" key="5">
    <source>
        <dbReference type="EMBL" id="CAI9939972.1"/>
    </source>
</evidence>
<dbReference type="AlphaFoldDB" id="A0AA86PU83"/>
<dbReference type="EMBL" id="CAXDID020000167">
    <property type="protein sequence ID" value="CAL6046037.1"/>
    <property type="molecule type" value="Genomic_DNA"/>
</dbReference>
<gene>
    <name evidence="5" type="ORF">HINF_LOCUS27617</name>
    <name evidence="6" type="ORF">HINF_LOCUS31313</name>
    <name evidence="8" type="ORF">HINF_LOCUS41530</name>
    <name evidence="9" type="ORF">HINF_LOCUS43875</name>
    <name evidence="4" type="ORF">HINF_LOCUS5055</name>
    <name evidence="7" type="ORF">HINF_LOCUS62272</name>
    <name evidence="10" type="ORF">HINF_LOCUS64414</name>
    <name evidence="11" type="ORF">HINF_LOCUS71628</name>
</gene>
<comment type="caution">
    <text evidence="6">The sequence shown here is derived from an EMBL/GenBank/DDBJ whole genome shotgun (WGS) entry which is preliminary data.</text>
</comment>
<comment type="subcellular location">
    <subcellularLocation>
        <location evidence="1">Nucleus</location>
    </subcellularLocation>
</comment>
<keyword evidence="2" id="KW-0963">Cytoplasm</keyword>
<evidence type="ECO:0000256" key="3">
    <source>
        <dbReference type="ARBA" id="ARBA00022942"/>
    </source>
</evidence>
<dbReference type="Proteomes" id="UP001642409">
    <property type="component" value="Unassembled WGS sequence"/>
</dbReference>
<dbReference type="Gene3D" id="3.60.20.10">
    <property type="entry name" value="Glutamine Phosphoribosylpyrophosphate, subunit 1, domain 1"/>
    <property type="match status" value="1"/>
</dbReference>
<dbReference type="EMBL" id="CATOUU010001151">
    <property type="protein sequence ID" value="CAI9974627.1"/>
    <property type="molecule type" value="Genomic_DNA"/>
</dbReference>
<evidence type="ECO:0000313" key="8">
    <source>
        <dbReference type="EMBL" id="CAL6046037.1"/>
    </source>
</evidence>
<dbReference type="InterPro" id="IPR001353">
    <property type="entry name" value="Proteasome_sua/b"/>
</dbReference>
<organism evidence="6">
    <name type="scientific">Hexamita inflata</name>
    <dbReference type="NCBI Taxonomy" id="28002"/>
    <lineage>
        <taxon>Eukaryota</taxon>
        <taxon>Metamonada</taxon>
        <taxon>Diplomonadida</taxon>
        <taxon>Hexamitidae</taxon>
        <taxon>Hexamitinae</taxon>
        <taxon>Hexamita</taxon>
    </lineage>
</organism>
<dbReference type="GO" id="GO:0005634">
    <property type="term" value="C:nucleus"/>
    <property type="evidence" value="ECO:0007669"/>
    <property type="project" value="UniProtKB-SubCell"/>
</dbReference>
<protein>
    <submittedName>
        <fullName evidence="6">Proteasome subunit beta type</fullName>
    </submittedName>
    <submittedName>
        <fullName evidence="8">Proteasome_subunit beta type</fullName>
    </submittedName>
</protein>
<proteinExistence type="predicted"/>
<dbReference type="EMBL" id="CAXDID020000554">
    <property type="protein sequence ID" value="CAL6102357.1"/>
    <property type="molecule type" value="Genomic_DNA"/>
</dbReference>
<evidence type="ECO:0000313" key="6">
    <source>
        <dbReference type="EMBL" id="CAI9943668.1"/>
    </source>
</evidence>
<accession>A0AA86PU83</accession>
<reference evidence="8 12" key="2">
    <citation type="submission" date="2024-07" db="EMBL/GenBank/DDBJ databases">
        <authorList>
            <person name="Akdeniz Z."/>
        </authorList>
    </citation>
    <scope>NUCLEOTIDE SEQUENCE [LARGE SCALE GENOMIC DNA]</scope>
</reference>
<evidence type="ECO:0000313" key="7">
    <source>
        <dbReference type="EMBL" id="CAI9974627.1"/>
    </source>
</evidence>
<dbReference type="EMBL" id="CATOUU010000131">
    <property type="protein sequence ID" value="CAI9917410.1"/>
    <property type="molecule type" value="Genomic_DNA"/>
</dbReference>
<evidence type="ECO:0000313" key="12">
    <source>
        <dbReference type="Proteomes" id="UP001642409"/>
    </source>
</evidence>
<dbReference type="InterPro" id="IPR023333">
    <property type="entry name" value="Proteasome_suB-type"/>
</dbReference>
<evidence type="ECO:0000313" key="9">
    <source>
        <dbReference type="EMBL" id="CAL6050409.1"/>
    </source>
</evidence>
<dbReference type="InterPro" id="IPR029055">
    <property type="entry name" value="Ntn_hydrolases_N"/>
</dbReference>
<dbReference type="EMBL" id="CAXDID020000184">
    <property type="protein sequence ID" value="CAL6050409.1"/>
    <property type="molecule type" value="Genomic_DNA"/>
</dbReference>
<dbReference type="EMBL" id="CATOUU010000669">
    <property type="protein sequence ID" value="CAI9939972.1"/>
    <property type="molecule type" value="Genomic_DNA"/>
</dbReference>
<dbReference type="SUPFAM" id="SSF56235">
    <property type="entry name" value="N-terminal nucleophile aminohydrolases (Ntn hydrolases)"/>
    <property type="match status" value="1"/>
</dbReference>
<name>A0AA86PU83_9EUKA</name>
<keyword evidence="12" id="KW-1185">Reference proteome</keyword>
<dbReference type="PANTHER" id="PTHR32194:SF2">
    <property type="entry name" value="PROTEASOME SUBUNIT BETA TYPE-1"/>
    <property type="match status" value="1"/>
</dbReference>